<dbReference type="Proteomes" id="UP000733379">
    <property type="component" value="Unassembled WGS sequence"/>
</dbReference>
<dbReference type="SUPFAM" id="SSF103473">
    <property type="entry name" value="MFS general substrate transporter"/>
    <property type="match status" value="1"/>
</dbReference>
<proteinExistence type="predicted"/>
<feature type="transmembrane region" description="Helical" evidence="7">
    <location>
        <begin position="321"/>
        <end position="346"/>
    </location>
</feature>
<name>A0ABS6B3W0_9NOCA</name>
<gene>
    <name evidence="8" type="ORF">KO481_26105</name>
</gene>
<dbReference type="Pfam" id="PF05977">
    <property type="entry name" value="MFS_3"/>
    <property type="match status" value="1"/>
</dbReference>
<reference evidence="8 9" key="1">
    <citation type="submission" date="2021-06" db="EMBL/GenBank/DDBJ databases">
        <title>Actinomycetes sequencing.</title>
        <authorList>
            <person name="Shan Q."/>
        </authorList>
    </citation>
    <scope>NUCLEOTIDE SEQUENCE [LARGE SCALE GENOMIC DNA]</scope>
    <source>
        <strain evidence="8 9">NEAU-G5</strain>
    </source>
</reference>
<dbReference type="PANTHER" id="PTHR23513:SF6">
    <property type="entry name" value="MAJOR FACILITATOR SUPERFAMILY ASSOCIATED DOMAIN-CONTAINING PROTEIN"/>
    <property type="match status" value="1"/>
</dbReference>
<dbReference type="CDD" id="cd06173">
    <property type="entry name" value="MFS_MefA_like"/>
    <property type="match status" value="1"/>
</dbReference>
<keyword evidence="9" id="KW-1185">Reference proteome</keyword>
<keyword evidence="4 7" id="KW-0812">Transmembrane</keyword>
<accession>A0ABS6B3W0</accession>
<dbReference type="PANTHER" id="PTHR23513">
    <property type="entry name" value="INTEGRAL MEMBRANE EFFLUX PROTEIN-RELATED"/>
    <property type="match status" value="1"/>
</dbReference>
<feature type="transmembrane region" description="Helical" evidence="7">
    <location>
        <begin position="114"/>
        <end position="138"/>
    </location>
</feature>
<evidence type="ECO:0000256" key="6">
    <source>
        <dbReference type="ARBA" id="ARBA00023136"/>
    </source>
</evidence>
<evidence type="ECO:0000256" key="7">
    <source>
        <dbReference type="SAM" id="Phobius"/>
    </source>
</evidence>
<dbReference type="InterPro" id="IPR010290">
    <property type="entry name" value="TM_effector"/>
</dbReference>
<keyword evidence="6 7" id="KW-0472">Membrane</keyword>
<feature type="transmembrane region" description="Helical" evidence="7">
    <location>
        <begin position="23"/>
        <end position="50"/>
    </location>
</feature>
<feature type="transmembrane region" description="Helical" evidence="7">
    <location>
        <begin position="297"/>
        <end position="315"/>
    </location>
</feature>
<keyword evidence="3" id="KW-1003">Cell membrane</keyword>
<feature type="transmembrane region" description="Helical" evidence="7">
    <location>
        <begin position="367"/>
        <end position="385"/>
    </location>
</feature>
<keyword evidence="2" id="KW-0813">Transport</keyword>
<feature type="transmembrane region" description="Helical" evidence="7">
    <location>
        <begin position="234"/>
        <end position="255"/>
    </location>
</feature>
<keyword evidence="5 7" id="KW-1133">Transmembrane helix</keyword>
<sequence>MTFGSTVPRRGAQRRSLGREFRWLWAAYAASAYGSGFGLGAFSIIAVLALHAGPTAVSALSAAGLAVGAVLAVPLGPWVEAHRKRPVMIAMDLTRFAAMASIPAAYALGVLTYVQVLTVTIVVAAAKIAFNAASGAYLKSLVRREDLIVATGRFEATNWTSVTLAPPLGGAAIGVFGPVVTIAGDAISYLLSALGISAIGGGEPRPAAPTGRMRASDLLDGWRHILSHRSLRPLLFNSNLCNGFIMATEPLIALLMLRQLGFPPWQYSLAFAAPCVGGIIGARAAAPLVERFGRHRVLMVSGVLRSCWILGWAFVQPGIPGLVLAIAVQFGLVTSCGVMIPVFAAYRLEQTPKELVARTLSSWSVSSNLTIAALTVGFGLLASIVGVRTTIAVAGIAMLFTPLLLIPVRATPAPELESLPEPEPAPSRD</sequence>
<evidence type="ECO:0000313" key="9">
    <source>
        <dbReference type="Proteomes" id="UP000733379"/>
    </source>
</evidence>
<evidence type="ECO:0000256" key="2">
    <source>
        <dbReference type="ARBA" id="ARBA00022448"/>
    </source>
</evidence>
<evidence type="ECO:0000256" key="5">
    <source>
        <dbReference type="ARBA" id="ARBA00022989"/>
    </source>
</evidence>
<dbReference type="RefSeq" id="WP_215920698.1">
    <property type="nucleotide sequence ID" value="NZ_JAHKNI010000009.1"/>
</dbReference>
<dbReference type="InterPro" id="IPR036259">
    <property type="entry name" value="MFS_trans_sf"/>
</dbReference>
<feature type="transmembrane region" description="Helical" evidence="7">
    <location>
        <begin position="56"/>
        <end position="75"/>
    </location>
</feature>
<feature type="transmembrane region" description="Helical" evidence="7">
    <location>
        <begin position="267"/>
        <end position="285"/>
    </location>
</feature>
<organism evidence="8 9">
    <name type="scientific">Nocardia albiluteola</name>
    <dbReference type="NCBI Taxonomy" id="2842303"/>
    <lineage>
        <taxon>Bacteria</taxon>
        <taxon>Bacillati</taxon>
        <taxon>Actinomycetota</taxon>
        <taxon>Actinomycetes</taxon>
        <taxon>Mycobacteriales</taxon>
        <taxon>Nocardiaceae</taxon>
        <taxon>Nocardia</taxon>
    </lineage>
</organism>
<evidence type="ECO:0000256" key="3">
    <source>
        <dbReference type="ARBA" id="ARBA00022475"/>
    </source>
</evidence>
<evidence type="ECO:0000313" key="8">
    <source>
        <dbReference type="EMBL" id="MBU3064992.1"/>
    </source>
</evidence>
<dbReference type="Gene3D" id="1.20.1250.20">
    <property type="entry name" value="MFS general substrate transporter like domains"/>
    <property type="match status" value="1"/>
</dbReference>
<dbReference type="EMBL" id="JAHKNI010000009">
    <property type="protein sequence ID" value="MBU3064992.1"/>
    <property type="molecule type" value="Genomic_DNA"/>
</dbReference>
<feature type="transmembrane region" description="Helical" evidence="7">
    <location>
        <begin position="391"/>
        <end position="408"/>
    </location>
</feature>
<protein>
    <submittedName>
        <fullName evidence="8">MFS transporter</fullName>
    </submittedName>
</protein>
<evidence type="ECO:0000256" key="4">
    <source>
        <dbReference type="ARBA" id="ARBA00022692"/>
    </source>
</evidence>
<comment type="caution">
    <text evidence="8">The sequence shown here is derived from an EMBL/GenBank/DDBJ whole genome shotgun (WGS) entry which is preliminary data.</text>
</comment>
<comment type="subcellular location">
    <subcellularLocation>
        <location evidence="1">Cell membrane</location>
        <topology evidence="1">Multi-pass membrane protein</topology>
    </subcellularLocation>
</comment>
<evidence type="ECO:0000256" key="1">
    <source>
        <dbReference type="ARBA" id="ARBA00004651"/>
    </source>
</evidence>